<name>A0A2A6CSQ4_PRIPA</name>
<accession>A0A2A6CSQ4</accession>
<keyword evidence="2" id="KW-1185">Reference proteome</keyword>
<dbReference type="EnsemblMetazoa" id="PPA37949.1">
    <property type="protein sequence ID" value="PPA37949.1"/>
    <property type="gene ID" value="WBGene00276318"/>
</dbReference>
<gene>
    <name evidence="1" type="primary">WBGene00276318</name>
</gene>
<accession>A0A8R1USM2</accession>
<reference evidence="1" key="2">
    <citation type="submission" date="2022-06" db="UniProtKB">
        <authorList>
            <consortium name="EnsemblMetazoa"/>
        </authorList>
    </citation>
    <scope>IDENTIFICATION</scope>
    <source>
        <strain evidence="1">PS312</strain>
    </source>
</reference>
<dbReference type="Proteomes" id="UP000005239">
    <property type="component" value="Unassembled WGS sequence"/>
</dbReference>
<protein>
    <submittedName>
        <fullName evidence="1">Uncharacterized protein</fullName>
    </submittedName>
</protein>
<sequence length="308" mass="36372">MIDLLALPCKRITYICNFVDTGTLPRMREVCKILNVTVCDLISAPKGGILYFDVRPTEIFEGKLIGQKIALGLRPRDRLLWEMCLVSKFGLEGVKKVVEQDRLRLLRLNWKNDHEVKNVIEFLKTRIHERDIEVVIFDRLSPEMLRIFSKFIDDNTVRNFDFFPREQGVIDYSYWIDKMINWKVYRAKFNDLPTTKDSYNFMLDMANVVERLWIVTMENESASQNIPVSIVRDILRRKVNSLVLYTMGDGYSISDVESLIKMFHTMDKKIHFNTYTNIPVMEGLFGLYDLKKEGWKFTRTAHLDWKLF</sequence>
<proteinExistence type="predicted"/>
<evidence type="ECO:0000313" key="1">
    <source>
        <dbReference type="EnsemblMetazoa" id="PPA37949.1"/>
    </source>
</evidence>
<evidence type="ECO:0000313" key="2">
    <source>
        <dbReference type="Proteomes" id="UP000005239"/>
    </source>
</evidence>
<reference evidence="2" key="1">
    <citation type="journal article" date="2008" name="Nat. Genet.">
        <title>The Pristionchus pacificus genome provides a unique perspective on nematode lifestyle and parasitism.</title>
        <authorList>
            <person name="Dieterich C."/>
            <person name="Clifton S.W."/>
            <person name="Schuster L.N."/>
            <person name="Chinwalla A."/>
            <person name="Delehaunty K."/>
            <person name="Dinkelacker I."/>
            <person name="Fulton L."/>
            <person name="Fulton R."/>
            <person name="Godfrey J."/>
            <person name="Minx P."/>
            <person name="Mitreva M."/>
            <person name="Roeseler W."/>
            <person name="Tian H."/>
            <person name="Witte H."/>
            <person name="Yang S.P."/>
            <person name="Wilson R.K."/>
            <person name="Sommer R.J."/>
        </authorList>
    </citation>
    <scope>NUCLEOTIDE SEQUENCE [LARGE SCALE GENOMIC DNA]</scope>
    <source>
        <strain evidence="2">PS312</strain>
    </source>
</reference>
<dbReference type="AlphaFoldDB" id="A0A2A6CSQ4"/>
<organism evidence="1 2">
    <name type="scientific">Pristionchus pacificus</name>
    <name type="common">Parasitic nematode worm</name>
    <dbReference type="NCBI Taxonomy" id="54126"/>
    <lineage>
        <taxon>Eukaryota</taxon>
        <taxon>Metazoa</taxon>
        <taxon>Ecdysozoa</taxon>
        <taxon>Nematoda</taxon>
        <taxon>Chromadorea</taxon>
        <taxon>Rhabditida</taxon>
        <taxon>Rhabditina</taxon>
        <taxon>Diplogasteromorpha</taxon>
        <taxon>Diplogasteroidea</taxon>
        <taxon>Neodiplogasteridae</taxon>
        <taxon>Pristionchus</taxon>
    </lineage>
</organism>